<name>A0ABR8GLT5_9CYAN</name>
<evidence type="ECO:0000259" key="1">
    <source>
        <dbReference type="Pfam" id="PF18480"/>
    </source>
</evidence>
<dbReference type="InterPro" id="IPR041049">
    <property type="entry name" value="DUF5615"/>
</dbReference>
<keyword evidence="3" id="KW-1185">Reference proteome</keyword>
<reference evidence="2 3" key="1">
    <citation type="journal article" date="2020" name="ISME J.">
        <title>Comparative genomics reveals insights into cyanobacterial evolution and habitat adaptation.</title>
        <authorList>
            <person name="Chen M.Y."/>
            <person name="Teng W.K."/>
            <person name="Zhao L."/>
            <person name="Hu C.X."/>
            <person name="Zhou Y.K."/>
            <person name="Han B.P."/>
            <person name="Song L.R."/>
            <person name="Shu W.S."/>
        </authorList>
    </citation>
    <scope>NUCLEOTIDE SEQUENCE [LARGE SCALE GENOMIC DNA]</scope>
    <source>
        <strain evidence="2 3">FACHB-248</strain>
    </source>
</reference>
<dbReference type="Pfam" id="PF18480">
    <property type="entry name" value="DUF5615"/>
    <property type="match status" value="1"/>
</dbReference>
<organism evidence="2 3">
    <name type="scientific">Scytonema hofmannii FACHB-248</name>
    <dbReference type="NCBI Taxonomy" id="1842502"/>
    <lineage>
        <taxon>Bacteria</taxon>
        <taxon>Bacillati</taxon>
        <taxon>Cyanobacteriota</taxon>
        <taxon>Cyanophyceae</taxon>
        <taxon>Nostocales</taxon>
        <taxon>Scytonemataceae</taxon>
        <taxon>Scytonema</taxon>
    </lineage>
</organism>
<evidence type="ECO:0000313" key="3">
    <source>
        <dbReference type="Proteomes" id="UP000660380"/>
    </source>
</evidence>
<protein>
    <submittedName>
        <fullName evidence="2">DUF5615 family PIN-like protein</fullName>
    </submittedName>
</protein>
<gene>
    <name evidence="2" type="ORF">H6G81_07445</name>
</gene>
<dbReference type="RefSeq" id="WP_029637906.1">
    <property type="nucleotide sequence ID" value="NZ_JACJTA010000011.1"/>
</dbReference>
<evidence type="ECO:0000313" key="2">
    <source>
        <dbReference type="EMBL" id="MBD2604369.1"/>
    </source>
</evidence>
<accession>A0ABR8GLT5</accession>
<feature type="domain" description="DUF5615" evidence="1">
    <location>
        <begin position="3"/>
        <end position="110"/>
    </location>
</feature>
<sequence>MARLYTDENFPLPVVELLRAFGHDILTASEAGNANLRIPDESVLDFAASNQRAVLTRNRRDFIRLHRLQPNHAGIIICTENPNFEQLATRINEAIYAEESLKAKLIRVNRPAV</sequence>
<comment type="caution">
    <text evidence="2">The sequence shown here is derived from an EMBL/GenBank/DDBJ whole genome shotgun (WGS) entry which is preliminary data.</text>
</comment>
<dbReference type="Proteomes" id="UP000660380">
    <property type="component" value="Unassembled WGS sequence"/>
</dbReference>
<proteinExistence type="predicted"/>
<dbReference type="EMBL" id="JACJTA010000011">
    <property type="protein sequence ID" value="MBD2604369.1"/>
    <property type="molecule type" value="Genomic_DNA"/>
</dbReference>